<evidence type="ECO:0000256" key="2">
    <source>
        <dbReference type="ARBA" id="ARBA00023125"/>
    </source>
</evidence>
<dbReference type="GO" id="GO:0003700">
    <property type="term" value="F:DNA-binding transcription factor activity"/>
    <property type="evidence" value="ECO:0007669"/>
    <property type="project" value="TreeGrafter"/>
</dbReference>
<proteinExistence type="predicted"/>
<dbReference type="SUPFAM" id="SSF48498">
    <property type="entry name" value="Tetracyclin repressor-like, C-terminal domain"/>
    <property type="match status" value="1"/>
</dbReference>
<name>A0A1Q4VBT7_9ACTN</name>
<dbReference type="PROSITE" id="PS50977">
    <property type="entry name" value="HTH_TETR_2"/>
    <property type="match status" value="1"/>
</dbReference>
<dbReference type="STRING" id="1048205.AB852_13475"/>
<keyword evidence="3" id="KW-0804">Transcription</keyword>
<feature type="DNA-binding region" description="H-T-H motif" evidence="4">
    <location>
        <begin position="59"/>
        <end position="78"/>
    </location>
</feature>
<reference evidence="6 7" key="1">
    <citation type="submission" date="2015-06" db="EMBL/GenBank/DDBJ databases">
        <title>Cloning and characterization of the uncialamcin biosynthetic gene cluster.</title>
        <authorList>
            <person name="Yan X."/>
            <person name="Huang T."/>
            <person name="Ge H."/>
            <person name="Shen B."/>
        </authorList>
    </citation>
    <scope>NUCLEOTIDE SEQUENCE [LARGE SCALE GENOMIC DNA]</scope>
    <source>
        <strain evidence="6 7">DCA2648</strain>
    </source>
</reference>
<accession>A0A1Q4VBT7</accession>
<protein>
    <submittedName>
        <fullName evidence="6">TetR family transcriptional regulator</fullName>
    </submittedName>
</protein>
<keyword evidence="2 4" id="KW-0238">DNA-binding</keyword>
<dbReference type="GO" id="GO:0045892">
    <property type="term" value="P:negative regulation of DNA-templated transcription"/>
    <property type="evidence" value="ECO:0007669"/>
    <property type="project" value="InterPro"/>
</dbReference>
<evidence type="ECO:0000256" key="1">
    <source>
        <dbReference type="ARBA" id="ARBA00023015"/>
    </source>
</evidence>
<feature type="domain" description="HTH tetR-type" evidence="5">
    <location>
        <begin position="36"/>
        <end position="96"/>
    </location>
</feature>
<dbReference type="Gene3D" id="1.10.357.10">
    <property type="entry name" value="Tetracycline Repressor, domain 2"/>
    <property type="match status" value="1"/>
</dbReference>
<evidence type="ECO:0000256" key="4">
    <source>
        <dbReference type="PROSITE-ProRule" id="PRU00335"/>
    </source>
</evidence>
<keyword evidence="7" id="KW-1185">Reference proteome</keyword>
<dbReference type="Pfam" id="PF02909">
    <property type="entry name" value="TetR_C_1"/>
    <property type="match status" value="1"/>
</dbReference>
<dbReference type="Proteomes" id="UP000186455">
    <property type="component" value="Unassembled WGS sequence"/>
</dbReference>
<dbReference type="InterPro" id="IPR004111">
    <property type="entry name" value="Repressor_TetR_C"/>
</dbReference>
<keyword evidence="1" id="KW-0805">Transcription regulation</keyword>
<dbReference type="PANTHER" id="PTHR30055:SF151">
    <property type="entry name" value="TRANSCRIPTIONAL REGULATORY PROTEIN"/>
    <property type="match status" value="1"/>
</dbReference>
<dbReference type="Gene3D" id="1.10.10.60">
    <property type="entry name" value="Homeodomain-like"/>
    <property type="match status" value="1"/>
</dbReference>
<sequence length="256" mass="27901">MVTGRSGAQTGDPARTLELLWREPGDEHSGRGPRPGLSVDTVVRTAIALADAEGLDAVTMRRVAERLDFTPMSLYTYVPGKAELLALMLDRVYLWMPRTVPAPGGGWRERVTAVADENHALYEAHLWVAGLPTVRPPLGPGVMTKYEHELRAFDGLGLTDVQMDSALAHVLGFVQSVARGRLDVRTVERESAQSDAEWWEQHGPLLARVLDAERFPLAHRVGGAAAVEYGGPYSAEYAYAFGLRCVLDGLSALIDV</sequence>
<dbReference type="RefSeq" id="WP_073787894.1">
    <property type="nucleotide sequence ID" value="NZ_JBHXKN010000009.1"/>
</dbReference>
<dbReference type="AlphaFoldDB" id="A0A1Q4VBT7"/>
<evidence type="ECO:0000256" key="3">
    <source>
        <dbReference type="ARBA" id="ARBA00023163"/>
    </source>
</evidence>
<dbReference type="PANTHER" id="PTHR30055">
    <property type="entry name" value="HTH-TYPE TRANSCRIPTIONAL REGULATOR RUTR"/>
    <property type="match status" value="1"/>
</dbReference>
<dbReference type="InterPro" id="IPR050109">
    <property type="entry name" value="HTH-type_TetR-like_transc_reg"/>
</dbReference>
<evidence type="ECO:0000259" key="5">
    <source>
        <dbReference type="PROSITE" id="PS50977"/>
    </source>
</evidence>
<gene>
    <name evidence="6" type="ORF">AB852_13475</name>
</gene>
<evidence type="ECO:0000313" key="6">
    <source>
        <dbReference type="EMBL" id="OKH95315.1"/>
    </source>
</evidence>
<dbReference type="SUPFAM" id="SSF46689">
    <property type="entry name" value="Homeodomain-like"/>
    <property type="match status" value="1"/>
</dbReference>
<organism evidence="6 7">
    <name type="scientific">Streptomyces uncialis</name>
    <dbReference type="NCBI Taxonomy" id="1048205"/>
    <lineage>
        <taxon>Bacteria</taxon>
        <taxon>Bacillati</taxon>
        <taxon>Actinomycetota</taxon>
        <taxon>Actinomycetes</taxon>
        <taxon>Kitasatosporales</taxon>
        <taxon>Streptomycetaceae</taxon>
        <taxon>Streptomyces</taxon>
    </lineage>
</organism>
<dbReference type="InterPro" id="IPR036271">
    <property type="entry name" value="Tet_transcr_reg_TetR-rel_C_sf"/>
</dbReference>
<dbReference type="Pfam" id="PF00440">
    <property type="entry name" value="TetR_N"/>
    <property type="match status" value="1"/>
</dbReference>
<dbReference type="GO" id="GO:0000976">
    <property type="term" value="F:transcription cis-regulatory region binding"/>
    <property type="evidence" value="ECO:0007669"/>
    <property type="project" value="TreeGrafter"/>
</dbReference>
<evidence type="ECO:0000313" key="7">
    <source>
        <dbReference type="Proteomes" id="UP000186455"/>
    </source>
</evidence>
<dbReference type="InterPro" id="IPR001647">
    <property type="entry name" value="HTH_TetR"/>
</dbReference>
<dbReference type="InterPro" id="IPR009057">
    <property type="entry name" value="Homeodomain-like_sf"/>
</dbReference>
<comment type="caution">
    <text evidence="6">The sequence shown here is derived from an EMBL/GenBank/DDBJ whole genome shotgun (WGS) entry which is preliminary data.</text>
</comment>
<dbReference type="EMBL" id="LFBV01000002">
    <property type="protein sequence ID" value="OKH95315.1"/>
    <property type="molecule type" value="Genomic_DNA"/>
</dbReference>